<evidence type="ECO:0000256" key="13">
    <source>
        <dbReference type="ARBA" id="ARBA00023012"/>
    </source>
</evidence>
<evidence type="ECO:0000259" key="22">
    <source>
        <dbReference type="PROSITE" id="PS50894"/>
    </source>
</evidence>
<dbReference type="SMART" id="SM00387">
    <property type="entry name" value="HATPase_c"/>
    <property type="match status" value="1"/>
</dbReference>
<dbReference type="PANTHER" id="PTHR43047:SF78">
    <property type="entry name" value="SENSORY_REGULATORY PROTEIN RPFC"/>
    <property type="match status" value="1"/>
</dbReference>
<dbReference type="PANTHER" id="PTHR43047">
    <property type="entry name" value="TWO-COMPONENT HISTIDINE PROTEIN KINASE"/>
    <property type="match status" value="1"/>
</dbReference>
<evidence type="ECO:0000259" key="20">
    <source>
        <dbReference type="PROSITE" id="PS50112"/>
    </source>
</evidence>
<dbReference type="NCBIfam" id="TIGR00229">
    <property type="entry name" value="sensory_box"/>
    <property type="match status" value="1"/>
</dbReference>
<keyword evidence="6 16" id="KW-0597">Phosphoprotein</keyword>
<dbReference type="InterPro" id="IPR011006">
    <property type="entry name" value="CheY-like_superfamily"/>
</dbReference>
<evidence type="ECO:0000256" key="3">
    <source>
        <dbReference type="ARBA" id="ARBA00012438"/>
    </source>
</evidence>
<dbReference type="SMART" id="SM00086">
    <property type="entry name" value="PAC"/>
    <property type="match status" value="1"/>
</dbReference>
<dbReference type="CDD" id="cd17546">
    <property type="entry name" value="REC_hyHK_CKI1_RcsC-like"/>
    <property type="match status" value="1"/>
</dbReference>
<dbReference type="Pfam" id="PF00072">
    <property type="entry name" value="Response_reg"/>
    <property type="match status" value="1"/>
</dbReference>
<dbReference type="InterPro" id="IPR001789">
    <property type="entry name" value="Sig_transdc_resp-reg_receiver"/>
</dbReference>
<keyword evidence="8 17" id="KW-0812">Transmembrane</keyword>
<dbReference type="SMART" id="SM00091">
    <property type="entry name" value="PAS"/>
    <property type="match status" value="1"/>
</dbReference>
<evidence type="ECO:0000256" key="8">
    <source>
        <dbReference type="ARBA" id="ARBA00022692"/>
    </source>
</evidence>
<feature type="domain" description="PAS" evidence="20">
    <location>
        <begin position="275"/>
        <end position="319"/>
    </location>
</feature>
<dbReference type="InterPro" id="IPR000700">
    <property type="entry name" value="PAS-assoc_C"/>
</dbReference>
<evidence type="ECO:0000256" key="14">
    <source>
        <dbReference type="ARBA" id="ARBA00023136"/>
    </source>
</evidence>
<dbReference type="PROSITE" id="PS50110">
    <property type="entry name" value="RESPONSE_REGULATORY"/>
    <property type="match status" value="1"/>
</dbReference>
<dbReference type="CDD" id="cd00082">
    <property type="entry name" value="HisKA"/>
    <property type="match status" value="1"/>
</dbReference>
<dbReference type="SMART" id="SM00388">
    <property type="entry name" value="HisKA"/>
    <property type="match status" value="1"/>
</dbReference>
<evidence type="ECO:0000256" key="1">
    <source>
        <dbReference type="ARBA" id="ARBA00000085"/>
    </source>
</evidence>
<dbReference type="InterPro" id="IPR036890">
    <property type="entry name" value="HATPase_C_sf"/>
</dbReference>
<keyword evidence="12 17" id="KW-1133">Transmembrane helix</keyword>
<dbReference type="InterPro" id="IPR036097">
    <property type="entry name" value="HisK_dim/P_sf"/>
</dbReference>
<keyword evidence="13" id="KW-0902">Two-component regulatory system</keyword>
<evidence type="ECO:0000256" key="16">
    <source>
        <dbReference type="PROSITE-ProRule" id="PRU00169"/>
    </source>
</evidence>
<feature type="modified residue" description="4-aspartylphosphate" evidence="16">
    <location>
        <position position="714"/>
    </location>
</feature>
<dbReference type="InterPro" id="IPR005467">
    <property type="entry name" value="His_kinase_dom"/>
</dbReference>
<dbReference type="SUPFAM" id="SSF52172">
    <property type="entry name" value="CheY-like"/>
    <property type="match status" value="1"/>
</dbReference>
<evidence type="ECO:0000256" key="11">
    <source>
        <dbReference type="ARBA" id="ARBA00022840"/>
    </source>
</evidence>
<dbReference type="SUPFAM" id="SSF55874">
    <property type="entry name" value="ATPase domain of HSP90 chaperone/DNA topoisomerase II/histidine kinase"/>
    <property type="match status" value="1"/>
</dbReference>
<dbReference type="InterPro" id="IPR035965">
    <property type="entry name" value="PAS-like_dom_sf"/>
</dbReference>
<evidence type="ECO:0000259" key="18">
    <source>
        <dbReference type="PROSITE" id="PS50109"/>
    </source>
</evidence>
<evidence type="ECO:0000256" key="6">
    <source>
        <dbReference type="ARBA" id="ARBA00022553"/>
    </source>
</evidence>
<keyword evidence="5" id="KW-0997">Cell inner membrane</keyword>
<protein>
    <recommendedName>
        <fullName evidence="3">histidine kinase</fullName>
        <ecNumber evidence="3">2.7.13.3</ecNumber>
    </recommendedName>
</protein>
<feature type="domain" description="HPt" evidence="22">
    <location>
        <begin position="824"/>
        <end position="920"/>
    </location>
</feature>
<proteinExistence type="predicted"/>
<evidence type="ECO:0000256" key="5">
    <source>
        <dbReference type="ARBA" id="ARBA00022519"/>
    </source>
</evidence>
<evidence type="ECO:0000259" key="19">
    <source>
        <dbReference type="PROSITE" id="PS50110"/>
    </source>
</evidence>
<evidence type="ECO:0000256" key="7">
    <source>
        <dbReference type="ARBA" id="ARBA00022679"/>
    </source>
</evidence>
<dbReference type="InterPro" id="IPR008207">
    <property type="entry name" value="Sig_transdc_His_kin_Hpt_dom"/>
</dbReference>
<evidence type="ECO:0000256" key="9">
    <source>
        <dbReference type="ARBA" id="ARBA00022777"/>
    </source>
</evidence>
<dbReference type="Gene3D" id="3.30.565.10">
    <property type="entry name" value="Histidine kinase-like ATPase, C-terminal domain"/>
    <property type="match status" value="1"/>
</dbReference>
<dbReference type="CDD" id="cd00130">
    <property type="entry name" value="PAS"/>
    <property type="match status" value="1"/>
</dbReference>
<comment type="subcellular location">
    <subcellularLocation>
        <location evidence="2">Cell inner membrane</location>
        <topology evidence="2">Multi-pass membrane protein</topology>
    </subcellularLocation>
</comment>
<dbReference type="Pfam" id="PF02518">
    <property type="entry name" value="HATPase_c"/>
    <property type="match status" value="1"/>
</dbReference>
<dbReference type="InterPro" id="IPR003661">
    <property type="entry name" value="HisK_dim/P_dom"/>
</dbReference>
<dbReference type="InterPro" id="IPR004358">
    <property type="entry name" value="Sig_transdc_His_kin-like_C"/>
</dbReference>
<dbReference type="EMBL" id="CP115921">
    <property type="protein sequence ID" value="XCD17779.1"/>
    <property type="molecule type" value="Genomic_DNA"/>
</dbReference>
<dbReference type="InterPro" id="IPR003594">
    <property type="entry name" value="HATPase_dom"/>
</dbReference>
<feature type="domain" description="Response regulatory" evidence="19">
    <location>
        <begin position="665"/>
        <end position="780"/>
    </location>
</feature>
<dbReference type="PROSITE" id="PS50112">
    <property type="entry name" value="PAS"/>
    <property type="match status" value="1"/>
</dbReference>
<evidence type="ECO:0000256" key="12">
    <source>
        <dbReference type="ARBA" id="ARBA00022989"/>
    </source>
</evidence>
<dbReference type="AlphaFoldDB" id="A0AAU8BN24"/>
<organism evidence="23">
    <name type="scientific">Vibrio chaetopteri</name>
    <dbReference type="NCBI Taxonomy" id="3016528"/>
    <lineage>
        <taxon>Bacteria</taxon>
        <taxon>Pseudomonadati</taxon>
        <taxon>Pseudomonadota</taxon>
        <taxon>Gammaproteobacteria</taxon>
        <taxon>Vibrionales</taxon>
        <taxon>Vibrionaceae</taxon>
        <taxon>Vibrio</taxon>
    </lineage>
</organism>
<dbReference type="GO" id="GO:0005886">
    <property type="term" value="C:plasma membrane"/>
    <property type="evidence" value="ECO:0007669"/>
    <property type="project" value="UniProtKB-SubCell"/>
</dbReference>
<dbReference type="SMART" id="SM00448">
    <property type="entry name" value="REC"/>
    <property type="match status" value="1"/>
</dbReference>
<dbReference type="SUPFAM" id="SSF47384">
    <property type="entry name" value="Homodimeric domain of signal transducing histidine kinase"/>
    <property type="match status" value="1"/>
</dbReference>
<dbReference type="Gene3D" id="3.40.50.2300">
    <property type="match status" value="1"/>
</dbReference>
<dbReference type="Gene3D" id="1.10.287.130">
    <property type="match status" value="1"/>
</dbReference>
<feature type="transmembrane region" description="Helical" evidence="17">
    <location>
        <begin position="232"/>
        <end position="253"/>
    </location>
</feature>
<dbReference type="PRINTS" id="PR00344">
    <property type="entry name" value="BCTRLSENSOR"/>
</dbReference>
<dbReference type="PROSITE" id="PS50109">
    <property type="entry name" value="HIS_KIN"/>
    <property type="match status" value="1"/>
</dbReference>
<keyword evidence="9" id="KW-0418">Kinase</keyword>
<dbReference type="KEGG" id="vck:PG915_21045"/>
<comment type="caution">
    <text evidence="15">Lacks conserved residue(s) required for the propagation of feature annotation.</text>
</comment>
<dbReference type="RefSeq" id="WP_353498953.1">
    <property type="nucleotide sequence ID" value="NZ_CP115921.1"/>
</dbReference>
<evidence type="ECO:0000256" key="17">
    <source>
        <dbReference type="SAM" id="Phobius"/>
    </source>
</evidence>
<reference evidence="23" key="1">
    <citation type="submission" date="2023-01" db="EMBL/GenBank/DDBJ databases">
        <title>Vibrio sp. CB1-14 genome sequencing.</title>
        <authorList>
            <person name="Otstavnykh N."/>
            <person name="Isaeva M."/>
            <person name="Meleshko D."/>
        </authorList>
    </citation>
    <scope>NUCLEOTIDE SEQUENCE</scope>
    <source>
        <strain evidence="23">CB1-14</strain>
    </source>
</reference>
<dbReference type="InterPro" id="IPR000014">
    <property type="entry name" value="PAS"/>
</dbReference>
<dbReference type="PROSITE" id="PS50894">
    <property type="entry name" value="HPT"/>
    <property type="match status" value="1"/>
</dbReference>
<dbReference type="Pfam" id="PF00512">
    <property type="entry name" value="HisKA"/>
    <property type="match status" value="1"/>
</dbReference>
<keyword evidence="11 23" id="KW-0547">Nucleotide-binding</keyword>
<sequence>MTRRILTKKRVETLYQMAIVLSALWLVISVSYSRVSDTYQQAYLALSHQITQSLEDIYTFDYNNEQSYDNFSNELVTIELEAGNLYDNLLQNQQSYLSLISPIPEQGVQFGRHIKNQVLGFTQRLERLLSAKVSFEYSTSTLEELQRGLLSASTSDTDKLKLYQYFDNQIARQALTSDAQTNSTILAIDSYIRLNSRVKNEIDQEKQALLGSEIHTLLNDVNTYWMTRTSNLQGHVVFSGVMLFVFLGGYIYWRQWIQQYREAKLNRELFTKEKERSHLALVVEHASDAIIITDKHGFVTWANTAFERLSGYQVKEVIGLKPGSFLQGKETSQQEVANIAAHLRKGEPVQSELINYHKDGAPYWIDIAITPIRNYQQEVEQFIAVERDSSVRKNLERDLRLAVDNADASNKAKSTFLATMSHELRTPLNGILGMAQILESSVTETQHKEQLNILLESGNHLLSLLNDILDISKIEEGKLELEAIDFAISDLCSPIVTTYSSICAEKGVEFVLDNQLESGKSYRGDKSRIRQVIFNLLGNAVKFTRDGKVTLTLSSTKTENGKDETLTISVKDTGVGIPSKRLSTIFDPFTQAEASTTRKFGGTGLGLAIVKKLANIMNGDASVTSEPGVGSEFVVTMQISPAEAVKKQQKAHVSLDDQALAQSLNILLVEDNKVNALVAKTFCIKQGHKVEVAVNGQEAVEKVKQGHYDLIIMDNHMPVMDGIEATRIIREELHSKTVIFGCTADVFKEAHDNFIAAGANHILTKPLQKESFIDALQQYRHLLVMPPKHESNNKVVELIRHDLSQMSISNTTEAELKVSPNNGKSLLSEDRTKQFKQTSEDALTTLITSYSSKDKATLSSTMKLLDTECSAVGLSRVTEKMRSLQTTLDSEIWPALEEMQSLVNLLEVNIHEAVRILDKYRDTRNQSVLKSSKLSR</sequence>
<dbReference type="GO" id="GO:0000155">
    <property type="term" value="F:phosphorelay sensor kinase activity"/>
    <property type="evidence" value="ECO:0007669"/>
    <property type="project" value="InterPro"/>
</dbReference>
<gene>
    <name evidence="23" type="ORF">PG915_21045</name>
</gene>
<keyword evidence="4" id="KW-1003">Cell membrane</keyword>
<feature type="domain" description="Histidine kinase" evidence="18">
    <location>
        <begin position="419"/>
        <end position="641"/>
    </location>
</feature>
<dbReference type="GO" id="GO:0016787">
    <property type="term" value="F:hydrolase activity"/>
    <property type="evidence" value="ECO:0007669"/>
    <property type="project" value="UniProtKB-KW"/>
</dbReference>
<evidence type="ECO:0000256" key="4">
    <source>
        <dbReference type="ARBA" id="ARBA00022475"/>
    </source>
</evidence>
<accession>A0AAU8BN24</accession>
<dbReference type="CDD" id="cd16922">
    <property type="entry name" value="HATPase_EvgS-ArcB-TorS-like"/>
    <property type="match status" value="1"/>
</dbReference>
<comment type="catalytic activity">
    <reaction evidence="1">
        <text>ATP + protein L-histidine = ADP + protein N-phospho-L-histidine.</text>
        <dbReference type="EC" id="2.7.13.3"/>
    </reaction>
</comment>
<dbReference type="Gene3D" id="3.30.450.20">
    <property type="entry name" value="PAS domain"/>
    <property type="match status" value="1"/>
</dbReference>
<dbReference type="EC" id="2.7.13.3" evidence="3"/>
<dbReference type="SUPFAM" id="SSF55785">
    <property type="entry name" value="PYP-like sensor domain (PAS domain)"/>
    <property type="match status" value="1"/>
</dbReference>
<evidence type="ECO:0000313" key="23">
    <source>
        <dbReference type="EMBL" id="XCD17779.1"/>
    </source>
</evidence>
<dbReference type="GO" id="GO:0005524">
    <property type="term" value="F:ATP binding"/>
    <property type="evidence" value="ECO:0007669"/>
    <property type="project" value="UniProtKB-KW"/>
</dbReference>
<evidence type="ECO:0000256" key="10">
    <source>
        <dbReference type="ARBA" id="ARBA00022801"/>
    </source>
</evidence>
<keyword evidence="7" id="KW-0808">Transferase</keyword>
<keyword evidence="14 17" id="KW-0472">Membrane</keyword>
<feature type="domain" description="PAC" evidence="21">
    <location>
        <begin position="347"/>
        <end position="401"/>
    </location>
</feature>
<dbReference type="FunFam" id="3.30.565.10:FF:000010">
    <property type="entry name" value="Sensor histidine kinase RcsC"/>
    <property type="match status" value="1"/>
</dbReference>
<dbReference type="PROSITE" id="PS50113">
    <property type="entry name" value="PAC"/>
    <property type="match status" value="1"/>
</dbReference>
<dbReference type="Pfam" id="PF13426">
    <property type="entry name" value="PAS_9"/>
    <property type="match status" value="1"/>
</dbReference>
<evidence type="ECO:0000256" key="15">
    <source>
        <dbReference type="PROSITE-ProRule" id="PRU00110"/>
    </source>
</evidence>
<keyword evidence="11 23" id="KW-0067">ATP-binding</keyword>
<evidence type="ECO:0000256" key="2">
    <source>
        <dbReference type="ARBA" id="ARBA00004429"/>
    </source>
</evidence>
<name>A0AAU8BN24_9VIBR</name>
<dbReference type="InterPro" id="IPR001610">
    <property type="entry name" value="PAC"/>
</dbReference>
<keyword evidence="10" id="KW-0378">Hydrolase</keyword>
<evidence type="ECO:0000259" key="21">
    <source>
        <dbReference type="PROSITE" id="PS50113"/>
    </source>
</evidence>